<dbReference type="RefSeq" id="WP_255038674.1">
    <property type="nucleotide sequence ID" value="NZ_RJUF01000179.1"/>
</dbReference>
<keyword evidence="4" id="KW-1185">Reference proteome</keyword>
<dbReference type="AlphaFoldDB" id="A0AAE3H4X8"/>
<dbReference type="Pfam" id="PF01205">
    <property type="entry name" value="Impact_N"/>
    <property type="match status" value="1"/>
</dbReference>
<reference evidence="3 4" key="1">
    <citation type="submission" date="2018-11" db="EMBL/GenBank/DDBJ databases">
        <title>Novel bacteria species description.</title>
        <authorList>
            <person name="Han J.-H."/>
        </authorList>
    </citation>
    <scope>NUCLEOTIDE SEQUENCE [LARGE SCALE GENOMIC DNA]</scope>
    <source>
        <strain evidence="3 4">KCTC23259</strain>
    </source>
</reference>
<evidence type="ECO:0000259" key="2">
    <source>
        <dbReference type="Pfam" id="PF01205"/>
    </source>
</evidence>
<comment type="similarity">
    <text evidence="1">Belongs to the IMPACT family.</text>
</comment>
<protein>
    <submittedName>
        <fullName evidence="3">YigZ family protein</fullName>
    </submittedName>
</protein>
<name>A0AAE3H4X8_9BACT</name>
<evidence type="ECO:0000256" key="1">
    <source>
        <dbReference type="ARBA" id="ARBA00007665"/>
    </source>
</evidence>
<dbReference type="PANTHER" id="PTHR16301">
    <property type="entry name" value="IMPACT-RELATED"/>
    <property type="match status" value="1"/>
</dbReference>
<dbReference type="SUPFAM" id="SSF54211">
    <property type="entry name" value="Ribosomal protein S5 domain 2-like"/>
    <property type="match status" value="1"/>
</dbReference>
<feature type="domain" description="Impact N-terminal" evidence="2">
    <location>
        <begin position="19"/>
        <end position="124"/>
    </location>
</feature>
<organism evidence="3 4">
    <name type="scientific">Lacihabitans soyangensis</name>
    <dbReference type="NCBI Taxonomy" id="869394"/>
    <lineage>
        <taxon>Bacteria</taxon>
        <taxon>Pseudomonadati</taxon>
        <taxon>Bacteroidota</taxon>
        <taxon>Cytophagia</taxon>
        <taxon>Cytophagales</taxon>
        <taxon>Leadbetterellaceae</taxon>
        <taxon>Lacihabitans</taxon>
    </lineage>
</organism>
<dbReference type="GO" id="GO:0006446">
    <property type="term" value="P:regulation of translational initiation"/>
    <property type="evidence" value="ECO:0007669"/>
    <property type="project" value="TreeGrafter"/>
</dbReference>
<evidence type="ECO:0000313" key="4">
    <source>
        <dbReference type="Proteomes" id="UP001204144"/>
    </source>
</evidence>
<proteinExistence type="inferred from homology"/>
<dbReference type="InterPro" id="IPR020569">
    <property type="entry name" value="UPF0029_Impact_CS"/>
</dbReference>
<comment type="caution">
    <text evidence="3">The sequence shown here is derived from an EMBL/GenBank/DDBJ whole genome shotgun (WGS) entry which is preliminary data.</text>
</comment>
<sequence length="199" mass="22662">MIDEFKTLKSNSEGLFKDKGSKFFAYAFPIQSEEDVRFYLETVKAEHPKARHACYAYKLGIDETNFRANDDGEPSGSAGKPILNTITSFELTDTLVIVIRYFGGTLLGVPGLINAYKEATKEALSIAEIETKTINSLVKISYDFDQTNAVMQMVRKLELTVKEQTYDNRCGIILDVRNSYIDKIREELKEYWSLEIEVL</sequence>
<dbReference type="PANTHER" id="PTHR16301:SF20">
    <property type="entry name" value="IMPACT FAMILY MEMBER YIGZ"/>
    <property type="match status" value="1"/>
</dbReference>
<evidence type="ECO:0000313" key="3">
    <source>
        <dbReference type="EMBL" id="MCP9764987.1"/>
    </source>
</evidence>
<dbReference type="InterPro" id="IPR020568">
    <property type="entry name" value="Ribosomal_Su5_D2-typ_SF"/>
</dbReference>
<dbReference type="InterPro" id="IPR023582">
    <property type="entry name" value="Impact"/>
</dbReference>
<dbReference type="Proteomes" id="UP001204144">
    <property type="component" value="Unassembled WGS sequence"/>
</dbReference>
<dbReference type="EMBL" id="RJUF01000179">
    <property type="protein sequence ID" value="MCP9764987.1"/>
    <property type="molecule type" value="Genomic_DNA"/>
</dbReference>
<dbReference type="InterPro" id="IPR036956">
    <property type="entry name" value="Impact_N_sf"/>
</dbReference>
<dbReference type="InterPro" id="IPR001498">
    <property type="entry name" value="Impact_N"/>
</dbReference>
<dbReference type="Gene3D" id="3.30.230.30">
    <property type="entry name" value="Impact, N-terminal domain"/>
    <property type="match status" value="1"/>
</dbReference>
<dbReference type="GO" id="GO:0005737">
    <property type="term" value="C:cytoplasm"/>
    <property type="evidence" value="ECO:0007669"/>
    <property type="project" value="TreeGrafter"/>
</dbReference>
<accession>A0AAE3H4X8</accession>
<gene>
    <name evidence="3" type="ORF">EGI31_18795</name>
</gene>
<dbReference type="PROSITE" id="PS00910">
    <property type="entry name" value="UPF0029"/>
    <property type="match status" value="1"/>
</dbReference>